<keyword evidence="2" id="KW-0813">Transport</keyword>
<dbReference type="Gene3D" id="3.30.70.100">
    <property type="match status" value="1"/>
</dbReference>
<dbReference type="PANTHER" id="PTHR23517:SF2">
    <property type="entry name" value="MULTIDRUG RESISTANCE PROTEIN MDTH"/>
    <property type="match status" value="1"/>
</dbReference>
<dbReference type="Proteomes" id="UP001147830">
    <property type="component" value="Unassembled WGS sequence"/>
</dbReference>
<dbReference type="InterPro" id="IPR036259">
    <property type="entry name" value="MFS_trans_sf"/>
</dbReference>
<dbReference type="AlphaFoldDB" id="A0A9X2WHW6"/>
<evidence type="ECO:0000256" key="4">
    <source>
        <dbReference type="ARBA" id="ARBA00022692"/>
    </source>
</evidence>
<dbReference type="InterPro" id="IPR011701">
    <property type="entry name" value="MFS"/>
</dbReference>
<feature type="transmembrane region" description="Helical" evidence="7">
    <location>
        <begin position="21"/>
        <end position="45"/>
    </location>
</feature>
<feature type="transmembrane region" description="Helical" evidence="7">
    <location>
        <begin position="144"/>
        <end position="166"/>
    </location>
</feature>
<gene>
    <name evidence="9" type="ORF">NYR02_15210</name>
</gene>
<evidence type="ECO:0000256" key="5">
    <source>
        <dbReference type="ARBA" id="ARBA00022989"/>
    </source>
</evidence>
<dbReference type="Gene3D" id="1.20.1250.20">
    <property type="entry name" value="MFS general substrate transporter like domains"/>
    <property type="match status" value="1"/>
</dbReference>
<evidence type="ECO:0000313" key="9">
    <source>
        <dbReference type="EMBL" id="MCT7360370.1"/>
    </source>
</evidence>
<dbReference type="SUPFAM" id="SSF103473">
    <property type="entry name" value="MFS general substrate transporter"/>
    <property type="match status" value="1"/>
</dbReference>
<dbReference type="InterPro" id="IPR020846">
    <property type="entry name" value="MFS_dom"/>
</dbReference>
<evidence type="ECO:0000256" key="2">
    <source>
        <dbReference type="ARBA" id="ARBA00022448"/>
    </source>
</evidence>
<dbReference type="CDD" id="cd17472">
    <property type="entry name" value="MFS_YajR_like"/>
    <property type="match status" value="1"/>
</dbReference>
<name>A0A9X2WHW6_9GAMM</name>
<dbReference type="PROSITE" id="PS50850">
    <property type="entry name" value="MFS"/>
    <property type="match status" value="1"/>
</dbReference>
<evidence type="ECO:0000256" key="3">
    <source>
        <dbReference type="ARBA" id="ARBA00022475"/>
    </source>
</evidence>
<proteinExistence type="predicted"/>
<feature type="transmembrane region" description="Helical" evidence="7">
    <location>
        <begin position="346"/>
        <end position="368"/>
    </location>
</feature>
<evidence type="ECO:0000256" key="6">
    <source>
        <dbReference type="ARBA" id="ARBA00023136"/>
    </source>
</evidence>
<feature type="transmembrane region" description="Helical" evidence="7">
    <location>
        <begin position="88"/>
        <end position="106"/>
    </location>
</feature>
<dbReference type="PROSITE" id="PS00216">
    <property type="entry name" value="SUGAR_TRANSPORT_1"/>
    <property type="match status" value="1"/>
</dbReference>
<accession>A0A9X2WHW6</accession>
<feature type="domain" description="Major facilitator superfamily (MFS) profile" evidence="8">
    <location>
        <begin position="21"/>
        <end position="399"/>
    </location>
</feature>
<feature type="transmembrane region" description="Helical" evidence="7">
    <location>
        <begin position="172"/>
        <end position="194"/>
    </location>
</feature>
<feature type="transmembrane region" description="Helical" evidence="7">
    <location>
        <begin position="258"/>
        <end position="277"/>
    </location>
</feature>
<dbReference type="GO" id="GO:0005886">
    <property type="term" value="C:plasma membrane"/>
    <property type="evidence" value="ECO:0007669"/>
    <property type="project" value="UniProtKB-SubCell"/>
</dbReference>
<dbReference type="PANTHER" id="PTHR23517">
    <property type="entry name" value="RESISTANCE PROTEIN MDTM, PUTATIVE-RELATED-RELATED"/>
    <property type="match status" value="1"/>
</dbReference>
<comment type="subcellular location">
    <subcellularLocation>
        <location evidence="1">Cell membrane</location>
        <topology evidence="1">Multi-pass membrane protein</topology>
    </subcellularLocation>
</comment>
<dbReference type="GO" id="GO:0022857">
    <property type="term" value="F:transmembrane transporter activity"/>
    <property type="evidence" value="ECO:0007669"/>
    <property type="project" value="InterPro"/>
</dbReference>
<dbReference type="InterPro" id="IPR005829">
    <property type="entry name" value="Sugar_transporter_CS"/>
</dbReference>
<feature type="transmembrane region" description="Helical" evidence="7">
    <location>
        <begin position="284"/>
        <end position="302"/>
    </location>
</feature>
<feature type="transmembrane region" description="Helical" evidence="7">
    <location>
        <begin position="112"/>
        <end position="132"/>
    </location>
</feature>
<organism evidence="9 10">
    <name type="scientific">Thalassolituus pacificus</name>
    <dbReference type="NCBI Taxonomy" id="2975440"/>
    <lineage>
        <taxon>Bacteria</taxon>
        <taxon>Pseudomonadati</taxon>
        <taxon>Pseudomonadota</taxon>
        <taxon>Gammaproteobacteria</taxon>
        <taxon>Oceanospirillales</taxon>
        <taxon>Oceanospirillaceae</taxon>
        <taxon>Thalassolituus</taxon>
    </lineage>
</organism>
<keyword evidence="10" id="KW-1185">Reference proteome</keyword>
<keyword evidence="6 7" id="KW-0472">Membrane</keyword>
<evidence type="ECO:0000313" key="10">
    <source>
        <dbReference type="Proteomes" id="UP001147830"/>
    </source>
</evidence>
<feature type="transmembrane region" description="Helical" evidence="7">
    <location>
        <begin position="57"/>
        <end position="76"/>
    </location>
</feature>
<evidence type="ECO:0000256" key="7">
    <source>
        <dbReference type="SAM" id="Phobius"/>
    </source>
</evidence>
<keyword evidence="4 7" id="KW-0812">Transmembrane</keyword>
<comment type="caution">
    <text evidence="9">The sequence shown here is derived from an EMBL/GenBank/DDBJ whole genome shotgun (WGS) entry which is preliminary data.</text>
</comment>
<keyword evidence="3" id="KW-1003">Cell membrane</keyword>
<reference evidence="9" key="1">
    <citation type="journal article" date="2022" name="Front. Microbiol.">
        <title>Genome-based taxonomic rearrangement of Oceanobacter-related bacteria including the description of Thalassolituus hydrocarbonoclasticus sp. nov. and Thalassolituus pacificus sp. nov. and emended description of the genus Thalassolituus.</title>
        <authorList>
            <person name="Dong C."/>
            <person name="Wei L."/>
            <person name="Wang J."/>
            <person name="Lai Q."/>
            <person name="Huang Z."/>
            <person name="Shao Z."/>
        </authorList>
    </citation>
    <scope>NUCLEOTIDE SEQUENCE</scope>
    <source>
        <strain evidence="9">59MF3M-4</strain>
    </source>
</reference>
<feature type="transmembrane region" description="Helical" evidence="7">
    <location>
        <begin position="224"/>
        <end position="246"/>
    </location>
</feature>
<dbReference type="RefSeq" id="WP_260977207.1">
    <property type="nucleotide sequence ID" value="NZ_JAOANI010000028.1"/>
</dbReference>
<dbReference type="EMBL" id="JAOANI010000028">
    <property type="protein sequence ID" value="MCT7360370.1"/>
    <property type="molecule type" value="Genomic_DNA"/>
</dbReference>
<evidence type="ECO:0000256" key="1">
    <source>
        <dbReference type="ARBA" id="ARBA00004651"/>
    </source>
</evidence>
<reference evidence="9" key="2">
    <citation type="submission" date="2022-08" db="EMBL/GenBank/DDBJ databases">
        <authorList>
            <person name="Dong C."/>
        </authorList>
    </citation>
    <scope>NUCLEOTIDE SEQUENCE</scope>
    <source>
        <strain evidence="9">59MF3M-4</strain>
    </source>
</reference>
<evidence type="ECO:0000259" key="8">
    <source>
        <dbReference type="PROSITE" id="PS50850"/>
    </source>
</evidence>
<dbReference type="Pfam" id="PF07690">
    <property type="entry name" value="MFS_1"/>
    <property type="match status" value="1"/>
</dbReference>
<feature type="transmembrane region" description="Helical" evidence="7">
    <location>
        <begin position="374"/>
        <end position="392"/>
    </location>
</feature>
<protein>
    <submittedName>
        <fullName evidence="9">MFS transporter</fullName>
    </submittedName>
</protein>
<keyword evidence="5 7" id="KW-1133">Transmembrane helix</keyword>
<feature type="transmembrane region" description="Helical" evidence="7">
    <location>
        <begin position="308"/>
        <end position="325"/>
    </location>
</feature>
<dbReference type="InterPro" id="IPR050171">
    <property type="entry name" value="MFS_Transporters"/>
</dbReference>
<sequence length="466" mass="48984">MSSSTPPETVQSGVSAAEQRAVVSLASLYALRMLGLFMVLPVMMIEGQKLDGATPQLLGLAMGVYGLTQALLQIPAGTLSDRFGRKPIIIGGLLIFALGSLIAASADSVYGVILGRALQGGGAIASAIMALVTDLTREENRMKAMASIGASIGLSFSVALVLGPWLAGMGGLSLIFGLTGVLALLGILVTLFIIPTPPALPHRDASAVLSEVGIQLRNTQLWPLNLGIFLLHALMVAIFIAIPGQLLKLDLPAEHHSWLYLPVLLSAFVLMVPFIIIAEKRRKMKSVVIIGASVIAISLFGMSAASEMWHWVVLMLLYFWGFNLMEASLPSWLSKIAPAGAKGSAMGIYSSMQFLGAFAGGSLGGWLMSQYGSSALFVGLGALVILWALLMTQSSAPQHLTSVRLDSADGCSEQQLAQLMALAGVSEVSLLASEGAIYLKVSADAFDRTQALAIIHSTGEEHGSQR</sequence>